<dbReference type="GO" id="GO:0016818">
    <property type="term" value="F:hydrolase activity, acting on acid anhydrides, in phosphorus-containing anhydrides"/>
    <property type="evidence" value="ECO:0007669"/>
    <property type="project" value="InterPro"/>
</dbReference>
<protein>
    <submittedName>
        <fullName evidence="2">Helicase</fullName>
    </submittedName>
</protein>
<keyword evidence="3" id="KW-1185">Reference proteome</keyword>
<reference evidence="2 3" key="1">
    <citation type="submission" date="2016-01" db="EMBL/GenBank/DDBJ databases">
        <title>Complete Genome Sequence of Paenibacillus yonginensis DCY84, a novel Plant Growth-Promoting Bacteria with Elicitation of Induced Systemic Resistance.</title>
        <authorList>
            <person name="Kim Y.J."/>
            <person name="Yang D.C."/>
            <person name="Sukweenadhi J."/>
        </authorList>
    </citation>
    <scope>NUCLEOTIDE SEQUENCE [LARGE SCALE GENOMIC DNA]</scope>
    <source>
        <strain evidence="2 3">DCY84</strain>
    </source>
</reference>
<keyword evidence="2" id="KW-0347">Helicase</keyword>
<keyword evidence="2" id="KW-0378">Hydrolase</keyword>
<name>A0A1B1N6B1_9BACL</name>
<dbReference type="AlphaFoldDB" id="A0A1B1N6B1"/>
<dbReference type="EMBL" id="CP014167">
    <property type="protein sequence ID" value="ANS76970.1"/>
    <property type="molecule type" value="Genomic_DNA"/>
</dbReference>
<dbReference type="InterPro" id="IPR027417">
    <property type="entry name" value="P-loop_NTPase"/>
</dbReference>
<dbReference type="GO" id="GO:0004386">
    <property type="term" value="F:helicase activity"/>
    <property type="evidence" value="ECO:0007669"/>
    <property type="project" value="UniProtKB-KW"/>
</dbReference>
<dbReference type="STRING" id="1462996.AWM70_22260"/>
<dbReference type="Gene3D" id="3.40.50.300">
    <property type="entry name" value="P-loop containing nucleotide triphosphate hydrolases"/>
    <property type="match status" value="2"/>
</dbReference>
<dbReference type="InterPro" id="IPR014001">
    <property type="entry name" value="Helicase_ATP-bd"/>
</dbReference>
<dbReference type="InterPro" id="IPR011545">
    <property type="entry name" value="DEAD/DEAH_box_helicase_dom"/>
</dbReference>
<dbReference type="GO" id="GO:0006139">
    <property type="term" value="P:nucleobase-containing compound metabolic process"/>
    <property type="evidence" value="ECO:0007669"/>
    <property type="project" value="InterPro"/>
</dbReference>
<evidence type="ECO:0000259" key="1">
    <source>
        <dbReference type="PROSITE" id="PS51192"/>
    </source>
</evidence>
<proteinExistence type="predicted"/>
<sequence length="839" mass="94552">MVDFKKLRSEKAKPKSIDPVDIFRRSPKPEGVKDLFSSQTEILNAWFERRNERDTVLKLHTGGGKTFVGLLIAQSTMNETSEPVLYLTPTTQLVQQTLEKAKEMGISAVPYVSGQPLNERFENGTAIMVGTYKALFNGKSKFGVRGDVKPQKVAAIILDDAHAAFSVIRDSFTLEIRTNGKGANYPRYLELTNLFRKSFKEIDKLGTLEDVIEGTEYAVLEVPYWAWHEQLDAVREQLRTDSEQYALIWPLIRDRLHMCHAFISRTSFTITPVLPFVHLFPTFYEAPRRIYMSATIADDSEIIRTFDADPNSLKQVLQSRSLAGISERMTLIPDLMPFKFKHEHIEKLITWVADDKKLGTVVLVSSDEAAKRWSKVATVAKGSEEVEELVNKLRNEETRGPVVFSNRYDGIDLPGDSCRALVMSGLPSGTSNYELFRASALYGGTTLTRMLAQRIEQGMGRGARGAGDHCVVLLVGSDISAWVAKEANFRFLTSATRAQLDMGIDISKKVESLKDLVKTIQQSLDRDQDWTEYHAETLAELVDEETSNDAYFKLAAGERKAINLWEDGYYDQAISKLQQLIDHKDQGLDTQMRGWLEQLAARIADKWGNAERAQDLQRQAFSNNRNLLRPRILPPYRPLSTLGPQAKALAENIGGYRLRRGYLQTFEDVVVKLNQQSTANQFEQALCEFAKMIGLNAERHDNQGEGPDVLWLLPEKIGFVIEAKSRKKGENPLTKEQHGQLLVAAEWFSVNYPGYECVKISVHPKNQATRAAVAGASHALTFEKLAVMISDARSLLTSLCESQLSPSHLEIECTRLLEHSNLRSDRISSFYLMPFEVQS</sequence>
<dbReference type="KEGG" id="pyg:AWM70_22260"/>
<feature type="domain" description="Helicase ATP-binding" evidence="1">
    <location>
        <begin position="46"/>
        <end position="314"/>
    </location>
</feature>
<organism evidence="2 3">
    <name type="scientific">Paenibacillus yonginensis</name>
    <dbReference type="NCBI Taxonomy" id="1462996"/>
    <lineage>
        <taxon>Bacteria</taxon>
        <taxon>Bacillati</taxon>
        <taxon>Bacillota</taxon>
        <taxon>Bacilli</taxon>
        <taxon>Bacillales</taxon>
        <taxon>Paenibacillaceae</taxon>
        <taxon>Paenibacillus</taxon>
    </lineage>
</organism>
<dbReference type="GO" id="GO:0003676">
    <property type="term" value="F:nucleic acid binding"/>
    <property type="evidence" value="ECO:0007669"/>
    <property type="project" value="InterPro"/>
</dbReference>
<evidence type="ECO:0000313" key="3">
    <source>
        <dbReference type="Proteomes" id="UP000092573"/>
    </source>
</evidence>
<dbReference type="GO" id="GO:0005524">
    <property type="term" value="F:ATP binding"/>
    <property type="evidence" value="ECO:0007669"/>
    <property type="project" value="InterPro"/>
</dbReference>
<dbReference type="OrthoDB" id="366844at2"/>
<dbReference type="Pfam" id="PF00270">
    <property type="entry name" value="DEAD"/>
    <property type="match status" value="1"/>
</dbReference>
<evidence type="ECO:0000313" key="2">
    <source>
        <dbReference type="EMBL" id="ANS76970.1"/>
    </source>
</evidence>
<keyword evidence="2" id="KW-0067">ATP-binding</keyword>
<dbReference type="Proteomes" id="UP000092573">
    <property type="component" value="Chromosome"/>
</dbReference>
<gene>
    <name evidence="2" type="ORF">AWM70_22260</name>
</gene>
<dbReference type="InterPro" id="IPR006555">
    <property type="entry name" value="ATP-dep_Helicase_C"/>
</dbReference>
<keyword evidence="2" id="KW-0547">Nucleotide-binding</keyword>
<dbReference type="SMART" id="SM00487">
    <property type="entry name" value="DEXDc"/>
    <property type="match status" value="1"/>
</dbReference>
<accession>A0A1B1N6B1</accession>
<dbReference type="SUPFAM" id="SSF52540">
    <property type="entry name" value="P-loop containing nucleoside triphosphate hydrolases"/>
    <property type="match status" value="2"/>
</dbReference>
<dbReference type="SMART" id="SM00491">
    <property type="entry name" value="HELICc2"/>
    <property type="match status" value="1"/>
</dbReference>
<dbReference type="Pfam" id="PF13307">
    <property type="entry name" value="Helicase_C_2"/>
    <property type="match status" value="1"/>
</dbReference>
<dbReference type="PROSITE" id="PS51192">
    <property type="entry name" value="HELICASE_ATP_BIND_1"/>
    <property type="match status" value="1"/>
</dbReference>
<dbReference type="CDD" id="cd00046">
    <property type="entry name" value="SF2-N"/>
    <property type="match status" value="1"/>
</dbReference>